<dbReference type="AlphaFoldDB" id="A0A022L0U7"/>
<comment type="similarity">
    <text evidence="1 5">Belongs to the universal ribosomal protein uL29 family.</text>
</comment>
<comment type="caution">
    <text evidence="6">The sequence shown here is derived from an EMBL/GenBank/DDBJ whole genome shotgun (WGS) entry which is preliminary data.</text>
</comment>
<dbReference type="InterPro" id="IPR036049">
    <property type="entry name" value="Ribosomal_uL29_sf"/>
</dbReference>
<dbReference type="HOGENOM" id="CLU_158491_3_3_11"/>
<name>A0A022L0U7_9MICO</name>
<dbReference type="Proteomes" id="UP000019754">
    <property type="component" value="Unassembled WGS sequence"/>
</dbReference>
<dbReference type="CDD" id="cd00427">
    <property type="entry name" value="Ribosomal_L29_HIP"/>
    <property type="match status" value="1"/>
</dbReference>
<keyword evidence="7" id="KW-1185">Reference proteome</keyword>
<evidence type="ECO:0000313" key="7">
    <source>
        <dbReference type="Proteomes" id="UP000019754"/>
    </source>
</evidence>
<dbReference type="RefSeq" id="WP_017824528.1">
    <property type="nucleotide sequence ID" value="NZ_KB403091.1"/>
</dbReference>
<dbReference type="SUPFAM" id="SSF46561">
    <property type="entry name" value="Ribosomal protein L29 (L29p)"/>
    <property type="match status" value="1"/>
</dbReference>
<evidence type="ECO:0000256" key="1">
    <source>
        <dbReference type="ARBA" id="ARBA00009254"/>
    </source>
</evidence>
<evidence type="ECO:0000313" key="6">
    <source>
        <dbReference type="EMBL" id="EYT51097.1"/>
    </source>
</evidence>
<protein>
    <recommendedName>
        <fullName evidence="4 5">Large ribosomal subunit protein uL29</fullName>
    </recommendedName>
</protein>
<dbReference type="GO" id="GO:0022625">
    <property type="term" value="C:cytosolic large ribosomal subunit"/>
    <property type="evidence" value="ECO:0007669"/>
    <property type="project" value="TreeGrafter"/>
</dbReference>
<accession>A0A022L0U7</accession>
<dbReference type="InterPro" id="IPR050063">
    <property type="entry name" value="Ribosomal_protein_uL29"/>
</dbReference>
<gene>
    <name evidence="5" type="primary">rpmC</name>
    <name evidence="6" type="ORF">D641_0101110</name>
</gene>
<dbReference type="GO" id="GO:0006412">
    <property type="term" value="P:translation"/>
    <property type="evidence" value="ECO:0007669"/>
    <property type="project" value="UniProtKB-UniRule"/>
</dbReference>
<organism evidence="6 7">
    <name type="scientific">Brachybacterium muris UCD-AY4</name>
    <dbReference type="NCBI Taxonomy" id="1249481"/>
    <lineage>
        <taxon>Bacteria</taxon>
        <taxon>Bacillati</taxon>
        <taxon>Actinomycetota</taxon>
        <taxon>Actinomycetes</taxon>
        <taxon>Micrococcales</taxon>
        <taxon>Dermabacteraceae</taxon>
        <taxon>Brachybacterium</taxon>
    </lineage>
</organism>
<dbReference type="GO" id="GO:0003735">
    <property type="term" value="F:structural constituent of ribosome"/>
    <property type="evidence" value="ECO:0007669"/>
    <property type="project" value="InterPro"/>
</dbReference>
<dbReference type="PANTHER" id="PTHR10916">
    <property type="entry name" value="60S RIBOSOMAL PROTEIN L35/50S RIBOSOMAL PROTEIN L29"/>
    <property type="match status" value="1"/>
</dbReference>
<sequence length="77" mass="8505">MAATKLTADALDKLDDAKLADELAKAKDELFKLRFQSATGQLESSGRLRSVKKDIARIYTILRERELGIRQAPGSAE</sequence>
<evidence type="ECO:0000256" key="2">
    <source>
        <dbReference type="ARBA" id="ARBA00022980"/>
    </source>
</evidence>
<dbReference type="Gene3D" id="1.10.287.310">
    <property type="match status" value="1"/>
</dbReference>
<dbReference type="OrthoDB" id="9815192at2"/>
<dbReference type="Pfam" id="PF00831">
    <property type="entry name" value="Ribosomal_L29"/>
    <property type="match status" value="1"/>
</dbReference>
<dbReference type="InterPro" id="IPR001854">
    <property type="entry name" value="Ribosomal_uL29"/>
</dbReference>
<evidence type="ECO:0000256" key="4">
    <source>
        <dbReference type="ARBA" id="ARBA00035204"/>
    </source>
</evidence>
<dbReference type="FunFam" id="1.10.287.310:FF:000001">
    <property type="entry name" value="50S ribosomal protein L29"/>
    <property type="match status" value="1"/>
</dbReference>
<dbReference type="PROSITE" id="PS00579">
    <property type="entry name" value="RIBOSOMAL_L29"/>
    <property type="match status" value="1"/>
</dbReference>
<evidence type="ECO:0000256" key="5">
    <source>
        <dbReference type="HAMAP-Rule" id="MF_00374"/>
    </source>
</evidence>
<keyword evidence="3 5" id="KW-0687">Ribonucleoprotein</keyword>
<keyword evidence="2 5" id="KW-0689">Ribosomal protein</keyword>
<evidence type="ECO:0000256" key="3">
    <source>
        <dbReference type="ARBA" id="ARBA00023274"/>
    </source>
</evidence>
<proteinExistence type="inferred from homology"/>
<dbReference type="EMBL" id="AORC01000002">
    <property type="protein sequence ID" value="EYT51097.1"/>
    <property type="molecule type" value="Genomic_DNA"/>
</dbReference>
<dbReference type="STRING" id="1249481.D641_0101110"/>
<reference evidence="6 7" key="1">
    <citation type="journal article" date="2013" name="Genome Announc.">
        <title>Draft genome sequence of an Actinobacterium, Brachybacterium muris strain UCD-AY4.</title>
        <authorList>
            <person name="Lo J.R."/>
            <person name="Lang J.M."/>
            <person name="Darling A.E."/>
            <person name="Eisen J.A."/>
            <person name="Coil D.A."/>
        </authorList>
    </citation>
    <scope>NUCLEOTIDE SEQUENCE [LARGE SCALE GENOMIC DNA]</scope>
    <source>
        <strain evidence="6 7">UCD-AY4</strain>
    </source>
</reference>
<dbReference type="PANTHER" id="PTHR10916:SF0">
    <property type="entry name" value="LARGE RIBOSOMAL SUBUNIT PROTEIN UL29C"/>
    <property type="match status" value="1"/>
</dbReference>
<dbReference type="HAMAP" id="MF_00374">
    <property type="entry name" value="Ribosomal_uL29"/>
    <property type="match status" value="1"/>
</dbReference>
<dbReference type="InterPro" id="IPR018254">
    <property type="entry name" value="Ribosomal_uL29_CS"/>
</dbReference>
<dbReference type="NCBIfam" id="TIGR00012">
    <property type="entry name" value="L29"/>
    <property type="match status" value="1"/>
</dbReference>